<dbReference type="EMBL" id="BGZK01000054">
    <property type="protein sequence ID" value="GBP12976.1"/>
    <property type="molecule type" value="Genomic_DNA"/>
</dbReference>
<dbReference type="Proteomes" id="UP000299102">
    <property type="component" value="Unassembled WGS sequence"/>
</dbReference>
<proteinExistence type="predicted"/>
<sequence length="130" mass="14788">MSFYRKARPSIRNLLPTADVTQARSRGKAAGIDQHKGGNKNHKRDGEQNRKSRPEDIELKSRTDVGIRCRTKIRIKSVTGIGLRSGVGIRIESGTGTETRIRIGIYLDRDGVRNGRPDRDWSQKRDYNRD</sequence>
<evidence type="ECO:0000313" key="2">
    <source>
        <dbReference type="EMBL" id="GBP12976.1"/>
    </source>
</evidence>
<feature type="region of interest" description="Disordered" evidence="1">
    <location>
        <begin position="15"/>
        <end position="59"/>
    </location>
</feature>
<comment type="caution">
    <text evidence="2">The sequence shown here is derived from an EMBL/GenBank/DDBJ whole genome shotgun (WGS) entry which is preliminary data.</text>
</comment>
<feature type="compositionally biased region" description="Basic and acidic residues" evidence="1">
    <location>
        <begin position="44"/>
        <end position="59"/>
    </location>
</feature>
<name>A0A4C1TFJ0_EUMVA</name>
<dbReference type="AlphaFoldDB" id="A0A4C1TFJ0"/>
<evidence type="ECO:0000256" key="1">
    <source>
        <dbReference type="SAM" id="MobiDB-lite"/>
    </source>
</evidence>
<gene>
    <name evidence="2" type="ORF">EVAR_79313_1</name>
</gene>
<keyword evidence="3" id="KW-1185">Reference proteome</keyword>
<evidence type="ECO:0000313" key="3">
    <source>
        <dbReference type="Proteomes" id="UP000299102"/>
    </source>
</evidence>
<accession>A0A4C1TFJ0</accession>
<organism evidence="2 3">
    <name type="scientific">Eumeta variegata</name>
    <name type="common">Bagworm moth</name>
    <name type="synonym">Eumeta japonica</name>
    <dbReference type="NCBI Taxonomy" id="151549"/>
    <lineage>
        <taxon>Eukaryota</taxon>
        <taxon>Metazoa</taxon>
        <taxon>Ecdysozoa</taxon>
        <taxon>Arthropoda</taxon>
        <taxon>Hexapoda</taxon>
        <taxon>Insecta</taxon>
        <taxon>Pterygota</taxon>
        <taxon>Neoptera</taxon>
        <taxon>Endopterygota</taxon>
        <taxon>Lepidoptera</taxon>
        <taxon>Glossata</taxon>
        <taxon>Ditrysia</taxon>
        <taxon>Tineoidea</taxon>
        <taxon>Psychidae</taxon>
        <taxon>Oiketicinae</taxon>
        <taxon>Eumeta</taxon>
    </lineage>
</organism>
<reference evidence="2 3" key="1">
    <citation type="journal article" date="2019" name="Commun. Biol.">
        <title>The bagworm genome reveals a unique fibroin gene that provides high tensile strength.</title>
        <authorList>
            <person name="Kono N."/>
            <person name="Nakamura H."/>
            <person name="Ohtoshi R."/>
            <person name="Tomita M."/>
            <person name="Numata K."/>
            <person name="Arakawa K."/>
        </authorList>
    </citation>
    <scope>NUCLEOTIDE SEQUENCE [LARGE SCALE GENOMIC DNA]</scope>
</reference>
<protein>
    <submittedName>
        <fullName evidence="2">Uncharacterized protein</fullName>
    </submittedName>
</protein>